<dbReference type="InterPro" id="IPR027417">
    <property type="entry name" value="P-loop_NTPase"/>
</dbReference>
<evidence type="ECO:0008006" key="3">
    <source>
        <dbReference type="Google" id="ProtNLM"/>
    </source>
</evidence>
<dbReference type="Proteomes" id="UP000004038">
    <property type="component" value="Unassembled WGS sequence"/>
</dbReference>
<organism evidence="1 2">
    <name type="scientific">Sinorhizobium meliloti CCNWSX0020</name>
    <dbReference type="NCBI Taxonomy" id="1107881"/>
    <lineage>
        <taxon>Bacteria</taxon>
        <taxon>Pseudomonadati</taxon>
        <taxon>Pseudomonadota</taxon>
        <taxon>Alphaproteobacteria</taxon>
        <taxon>Hyphomicrobiales</taxon>
        <taxon>Rhizobiaceae</taxon>
        <taxon>Sinorhizobium/Ensifer group</taxon>
        <taxon>Sinorhizobium</taxon>
    </lineage>
</organism>
<sequence length="199" mass="22750">MRAVRLEAIDMIVWINGPFGAGKTTLAERLRDRRPGSLIFDPEEIGFVVKATVPKPASGVYQDLPVWRGLTIAALREIRRHYSQDMFVPMTLVQPEYLDEILDGVMRVNDQFLHIFLTLNEELLRHRIAIRPCIPIRIEMQRSETGDWLTLPDAWLPGNISPPTHEFSTVALTRPTNSRIWFSTRSMGRPDHPGCRVAP</sequence>
<dbReference type="Pfam" id="PF13671">
    <property type="entry name" value="AAA_33"/>
    <property type="match status" value="1"/>
</dbReference>
<dbReference type="Gene3D" id="3.40.50.300">
    <property type="entry name" value="P-loop containing nucleotide triphosphate hydrolases"/>
    <property type="match status" value="1"/>
</dbReference>
<accession>H0FU24</accession>
<proteinExistence type="predicted"/>
<evidence type="ECO:0000313" key="2">
    <source>
        <dbReference type="Proteomes" id="UP000004038"/>
    </source>
</evidence>
<gene>
    <name evidence="1" type="ORF">SM0020_03245</name>
</gene>
<reference evidence="1 2" key="1">
    <citation type="journal article" date="2012" name="J. Bacteriol.">
        <title>Draft Genome Sequence of Sinorhizobium meliloti CCNWSX0020, a Nitrogen-Fixing Symbiont with Copper Tolerance Capability Isolated from Lead-Zinc Mine Tailings.</title>
        <authorList>
            <person name="Li Z."/>
            <person name="Ma Z."/>
            <person name="Hao X."/>
            <person name="Wei G."/>
        </authorList>
    </citation>
    <scope>NUCLEOTIDE SEQUENCE [LARGE SCALE GENOMIC DNA]</scope>
    <source>
        <strain evidence="1 2">CCNWSX0020</strain>
    </source>
</reference>
<evidence type="ECO:0000313" key="1">
    <source>
        <dbReference type="EMBL" id="EHK79355.1"/>
    </source>
</evidence>
<dbReference type="SUPFAM" id="SSF52540">
    <property type="entry name" value="P-loop containing nucleoside triphosphate hydrolases"/>
    <property type="match status" value="1"/>
</dbReference>
<protein>
    <recommendedName>
        <fullName evidence="3">Tunicamycin resistance protein</fullName>
    </recommendedName>
</protein>
<dbReference type="EMBL" id="AGVV01000004">
    <property type="protein sequence ID" value="EHK79355.1"/>
    <property type="molecule type" value="Genomic_DNA"/>
</dbReference>
<dbReference type="AlphaFoldDB" id="H0FU24"/>
<name>H0FU24_RHIML</name>